<proteinExistence type="predicted"/>
<dbReference type="EMBL" id="MU805959">
    <property type="protein sequence ID" value="KAJ3844165.1"/>
    <property type="molecule type" value="Genomic_DNA"/>
</dbReference>
<feature type="compositionally biased region" description="Basic and acidic residues" evidence="1">
    <location>
        <begin position="402"/>
        <end position="416"/>
    </location>
</feature>
<feature type="compositionally biased region" description="Low complexity" evidence="1">
    <location>
        <begin position="359"/>
        <end position="374"/>
    </location>
</feature>
<comment type="caution">
    <text evidence="2">The sequence shown here is derived from an EMBL/GenBank/DDBJ whole genome shotgun (WGS) entry which is preliminary data.</text>
</comment>
<protein>
    <submittedName>
        <fullName evidence="2">Uncharacterized protein</fullName>
    </submittedName>
</protein>
<gene>
    <name evidence="2" type="ORF">F5878DRAFT_602804</name>
</gene>
<feature type="compositionally biased region" description="Polar residues" evidence="1">
    <location>
        <begin position="378"/>
        <end position="389"/>
    </location>
</feature>
<dbReference type="AlphaFoldDB" id="A0AA38PK88"/>
<evidence type="ECO:0000313" key="3">
    <source>
        <dbReference type="Proteomes" id="UP001163846"/>
    </source>
</evidence>
<dbReference type="Proteomes" id="UP001163846">
    <property type="component" value="Unassembled WGS sequence"/>
</dbReference>
<feature type="compositionally biased region" description="Basic and acidic residues" evidence="1">
    <location>
        <begin position="118"/>
        <end position="128"/>
    </location>
</feature>
<feature type="region of interest" description="Disordered" evidence="1">
    <location>
        <begin position="59"/>
        <end position="141"/>
    </location>
</feature>
<feature type="compositionally biased region" description="Polar residues" evidence="1">
    <location>
        <begin position="292"/>
        <end position="302"/>
    </location>
</feature>
<organism evidence="2 3">
    <name type="scientific">Lentinula raphanica</name>
    <dbReference type="NCBI Taxonomy" id="153919"/>
    <lineage>
        <taxon>Eukaryota</taxon>
        <taxon>Fungi</taxon>
        <taxon>Dikarya</taxon>
        <taxon>Basidiomycota</taxon>
        <taxon>Agaricomycotina</taxon>
        <taxon>Agaricomycetes</taxon>
        <taxon>Agaricomycetidae</taxon>
        <taxon>Agaricales</taxon>
        <taxon>Marasmiineae</taxon>
        <taxon>Omphalotaceae</taxon>
        <taxon>Lentinula</taxon>
    </lineage>
</organism>
<feature type="region of interest" description="Disordered" evidence="1">
    <location>
        <begin position="176"/>
        <end position="196"/>
    </location>
</feature>
<feature type="region of interest" description="Disordered" evidence="1">
    <location>
        <begin position="257"/>
        <end position="446"/>
    </location>
</feature>
<accession>A0AA38PK88</accession>
<evidence type="ECO:0000256" key="1">
    <source>
        <dbReference type="SAM" id="MobiDB-lite"/>
    </source>
</evidence>
<keyword evidence="3" id="KW-1185">Reference proteome</keyword>
<feature type="region of interest" description="Disordered" evidence="1">
    <location>
        <begin position="1"/>
        <end position="25"/>
    </location>
</feature>
<evidence type="ECO:0000313" key="2">
    <source>
        <dbReference type="EMBL" id="KAJ3844165.1"/>
    </source>
</evidence>
<sequence>MATAISTLSSTPSMASSSSQSSDYSRVVRFDDECVLIPELRPIKRPIIITKSYSLPLWTRRKPSDDEPAEEPSSPVLKVPFPNFKAKPSRSTSRGREPVSPLSPCLVHRSPSSPSADDVPHRKLERRPSLPSPSLVDKGKPLPTIPLRSCCPDCVSTMEECLKKGEAWVEKFTRGARRRRSSSSDSDCGFTPVASTHHDDKDVAVVRVGISASITVDEVDKRRRSRELDTYPDFMTHGVSISPSSSPVVPHVPSAIIEEDEDQLFPLPSPRRSPNASPANSSSASPMPSPNGSTSQLSSVSASKEPPKIPEEGILAKSLMRKGRCEKGLLTPEADIGPALPSISHSVSANEVSPPSPFSPSDTTPPSSATPATFVDSPPSTESPNSLPSPISPRHPNSHPYLPERSRESPTKERRPSLGATMLRATGDVLKGVSFNSGSLHAGMSL</sequence>
<reference evidence="2" key="1">
    <citation type="submission" date="2022-08" db="EMBL/GenBank/DDBJ databases">
        <authorList>
            <consortium name="DOE Joint Genome Institute"/>
            <person name="Min B."/>
            <person name="Riley R."/>
            <person name="Sierra-Patev S."/>
            <person name="Naranjo-Ortiz M."/>
            <person name="Looney B."/>
            <person name="Konkel Z."/>
            <person name="Slot J.C."/>
            <person name="Sakamoto Y."/>
            <person name="Steenwyk J.L."/>
            <person name="Rokas A."/>
            <person name="Carro J."/>
            <person name="Camarero S."/>
            <person name="Ferreira P."/>
            <person name="Molpeceres G."/>
            <person name="Ruiz-Duenas F.J."/>
            <person name="Serrano A."/>
            <person name="Henrissat B."/>
            <person name="Drula E."/>
            <person name="Hughes K.W."/>
            <person name="Mata J.L."/>
            <person name="Ishikawa N.K."/>
            <person name="Vargas-Isla R."/>
            <person name="Ushijima S."/>
            <person name="Smith C.A."/>
            <person name="Ahrendt S."/>
            <person name="Andreopoulos W."/>
            <person name="He G."/>
            <person name="Labutti K."/>
            <person name="Lipzen A."/>
            <person name="Ng V."/>
            <person name="Sandor L."/>
            <person name="Barry K."/>
            <person name="Martinez A.T."/>
            <person name="Xiao Y."/>
            <person name="Gibbons J.G."/>
            <person name="Terashima K."/>
            <person name="Hibbett D.S."/>
            <person name="Grigoriev I.V."/>
        </authorList>
    </citation>
    <scope>NUCLEOTIDE SEQUENCE</scope>
    <source>
        <strain evidence="2">TFB9207</strain>
    </source>
</reference>
<feature type="compositionally biased region" description="Low complexity" evidence="1">
    <location>
        <begin position="270"/>
        <end position="286"/>
    </location>
</feature>
<name>A0AA38PK88_9AGAR</name>